<dbReference type="OrthoDB" id="7594527at2"/>
<dbReference type="PATRIC" id="fig|298794.3.peg.6015"/>
<reference evidence="1 2" key="1">
    <citation type="submission" date="2015-03" db="EMBL/GenBank/DDBJ databases">
        <title>Genome sequencing of Methylobacterium variabile DSM 16961.</title>
        <authorList>
            <person name="Chaudhry V."/>
            <person name="Patil P.B."/>
        </authorList>
    </citation>
    <scope>NUCLEOTIDE SEQUENCE [LARGE SCALE GENOMIC DNA]</scope>
    <source>
        <strain evidence="1 2">DSM 16961</strain>
    </source>
</reference>
<dbReference type="EMBL" id="LABY01000473">
    <property type="protein sequence ID" value="KMO26952.1"/>
    <property type="molecule type" value="Genomic_DNA"/>
</dbReference>
<evidence type="ECO:0000313" key="2">
    <source>
        <dbReference type="Proteomes" id="UP000035955"/>
    </source>
</evidence>
<keyword evidence="2" id="KW-1185">Reference proteome</keyword>
<dbReference type="Proteomes" id="UP000035955">
    <property type="component" value="Unassembled WGS sequence"/>
</dbReference>
<accession>A0A0J6S059</accession>
<gene>
    <name evidence="1" type="ORF">VQ02_34035</name>
</gene>
<dbReference type="AlphaFoldDB" id="A0A0J6S059"/>
<name>A0A0J6S059_9HYPH</name>
<comment type="caution">
    <text evidence="1">The sequence shown here is derived from an EMBL/GenBank/DDBJ whole genome shotgun (WGS) entry which is preliminary data.</text>
</comment>
<protein>
    <submittedName>
        <fullName evidence="1">Uncharacterized protein</fullName>
    </submittedName>
</protein>
<evidence type="ECO:0000313" key="1">
    <source>
        <dbReference type="EMBL" id="KMO26952.1"/>
    </source>
</evidence>
<sequence>MAAASDRSSLVASQGFFGIWPTSDALPLEALEAILNGPLANAFLAERASNQHFTNELLKLLPMPKRALGHVVEAVKKYHSASAAAGAEALRPAGIDDVLNRLLVEVDAEVLRAYDLPPRLERRLLEFFRGHEHERRVDHSFHGWLPENFTAYMPLHEYLGPLVERNRGAWALEAFTPAPEEEVQLLRQYIH</sequence>
<proteinExistence type="predicted"/>
<organism evidence="1 2">
    <name type="scientific">Methylobacterium variabile</name>
    <dbReference type="NCBI Taxonomy" id="298794"/>
    <lineage>
        <taxon>Bacteria</taxon>
        <taxon>Pseudomonadati</taxon>
        <taxon>Pseudomonadota</taxon>
        <taxon>Alphaproteobacteria</taxon>
        <taxon>Hyphomicrobiales</taxon>
        <taxon>Methylobacteriaceae</taxon>
        <taxon>Methylobacterium</taxon>
    </lineage>
</organism>